<dbReference type="AlphaFoldDB" id="A0AAN6IQ67"/>
<proteinExistence type="predicted"/>
<dbReference type="EMBL" id="JAJGCB010000040">
    <property type="protein sequence ID" value="KAJ8986370.1"/>
    <property type="molecule type" value="Genomic_DNA"/>
</dbReference>
<gene>
    <name evidence="1" type="ORF">HRR80_009515</name>
</gene>
<name>A0AAN6IQ67_EXODE</name>
<accession>A0AAN6IQ67</accession>
<comment type="caution">
    <text evidence="1">The sequence shown here is derived from an EMBL/GenBank/DDBJ whole genome shotgun (WGS) entry which is preliminary data.</text>
</comment>
<evidence type="ECO:0008006" key="3">
    <source>
        <dbReference type="Google" id="ProtNLM"/>
    </source>
</evidence>
<dbReference type="Proteomes" id="UP001161757">
    <property type="component" value="Unassembled WGS sequence"/>
</dbReference>
<sequence>MAIQRLAAELIVRIFESLTSVSDILNLSLSCHYFNGVLTKSQKLGLFFNATDKEMGPIGEIIQLLTQNNAQLLHIQRSPPLSQALLSQVNAAARVADRIVKLYPSFRWVDAESAQRRLLTDSEARRLRRAVYRFWSYTQAFHSPPSPLVIRPDQLPATERLHLLRSWSTEELYDLEDLRCVLEHLISSEICPTDGDVYSRHPEDVRLPRTSAQYVARSRISSSCTAIRDAFHSTDNIHEMNPHQATTQEMRFRYMQGWGSELHNYYLVQSFLKCSPKEILWLFDNAIYKEDVEQFLEFQKCDPYFFESGSMLFQDWVAVMHARGIDVQKAREGIWDGHAGIVRRIESTSMCGSGRMTTFER</sequence>
<evidence type="ECO:0000313" key="2">
    <source>
        <dbReference type="Proteomes" id="UP001161757"/>
    </source>
</evidence>
<evidence type="ECO:0000313" key="1">
    <source>
        <dbReference type="EMBL" id="KAJ8986370.1"/>
    </source>
</evidence>
<organism evidence="1 2">
    <name type="scientific">Exophiala dermatitidis</name>
    <name type="common">Black yeast-like fungus</name>
    <name type="synonym">Wangiella dermatitidis</name>
    <dbReference type="NCBI Taxonomy" id="5970"/>
    <lineage>
        <taxon>Eukaryota</taxon>
        <taxon>Fungi</taxon>
        <taxon>Dikarya</taxon>
        <taxon>Ascomycota</taxon>
        <taxon>Pezizomycotina</taxon>
        <taxon>Eurotiomycetes</taxon>
        <taxon>Chaetothyriomycetidae</taxon>
        <taxon>Chaetothyriales</taxon>
        <taxon>Herpotrichiellaceae</taxon>
        <taxon>Exophiala</taxon>
    </lineage>
</organism>
<protein>
    <recommendedName>
        <fullName evidence="3">F-box domain-containing protein</fullName>
    </recommendedName>
</protein>
<reference evidence="1" key="1">
    <citation type="submission" date="2023-01" db="EMBL/GenBank/DDBJ databases">
        <title>Exophiala dermititidis isolated from Cystic Fibrosis Patient.</title>
        <authorList>
            <person name="Kurbessoian T."/>
            <person name="Crocker A."/>
            <person name="Murante D."/>
            <person name="Hogan D.A."/>
            <person name="Stajich J.E."/>
        </authorList>
    </citation>
    <scope>NUCLEOTIDE SEQUENCE</scope>
    <source>
        <strain evidence="1">Ex8</strain>
    </source>
</reference>